<keyword evidence="9 13" id="KW-0694">RNA-binding</keyword>
<comment type="subcellular location">
    <subcellularLocation>
        <location evidence="2">Cytoplasm</location>
    </subcellularLocation>
</comment>
<dbReference type="PRINTS" id="PR02008">
    <property type="entry name" value="RCMTFAMILY"/>
</dbReference>
<evidence type="ECO:0000256" key="2">
    <source>
        <dbReference type="ARBA" id="ARBA00004496"/>
    </source>
</evidence>
<dbReference type="InterPro" id="IPR049560">
    <property type="entry name" value="MeTrfase_RsmB-F_NOP2_cat"/>
</dbReference>
<dbReference type="SUPFAM" id="SSF53335">
    <property type="entry name" value="S-adenosyl-L-methionine-dependent methyltransferases"/>
    <property type="match status" value="1"/>
</dbReference>
<dbReference type="Pfam" id="PF01029">
    <property type="entry name" value="NusB"/>
    <property type="match status" value="1"/>
</dbReference>
<keyword evidence="5" id="KW-0698">rRNA processing</keyword>
<feature type="active site" description="Nucleophile" evidence="13">
    <location>
        <position position="353"/>
    </location>
</feature>
<dbReference type="PROSITE" id="PS51686">
    <property type="entry name" value="SAM_MT_RSMB_NOP"/>
    <property type="match status" value="1"/>
</dbReference>
<evidence type="ECO:0000313" key="16">
    <source>
        <dbReference type="Proteomes" id="UP000470082"/>
    </source>
</evidence>
<evidence type="ECO:0000256" key="8">
    <source>
        <dbReference type="ARBA" id="ARBA00022691"/>
    </source>
</evidence>
<dbReference type="PANTHER" id="PTHR22807">
    <property type="entry name" value="NOP2 YEAST -RELATED NOL1/NOP2/FMU SUN DOMAIN-CONTAINING"/>
    <property type="match status" value="1"/>
</dbReference>
<dbReference type="GO" id="GO:0001510">
    <property type="term" value="P:RNA methylation"/>
    <property type="evidence" value="ECO:0007669"/>
    <property type="project" value="InterPro"/>
</dbReference>
<dbReference type="Pfam" id="PF01189">
    <property type="entry name" value="Methyltr_RsmB-F"/>
    <property type="match status" value="1"/>
</dbReference>
<comment type="function">
    <text evidence="1">Specifically methylates the cytosine at position 967 (m5C967) of 16S rRNA.</text>
</comment>
<feature type="binding site" evidence="13">
    <location>
        <position position="300"/>
    </location>
    <ligand>
        <name>S-adenosyl-L-methionine</name>
        <dbReference type="ChEBI" id="CHEBI:59789"/>
    </ligand>
</feature>
<gene>
    <name evidence="15" type="primary">rsmB</name>
    <name evidence="15" type="ORF">FYJ50_07860</name>
</gene>
<evidence type="ECO:0000256" key="5">
    <source>
        <dbReference type="ARBA" id="ARBA00022552"/>
    </source>
</evidence>
<evidence type="ECO:0000256" key="6">
    <source>
        <dbReference type="ARBA" id="ARBA00022603"/>
    </source>
</evidence>
<keyword evidence="8 13" id="KW-0949">S-adenosyl-L-methionine</keyword>
<feature type="binding site" evidence="13">
    <location>
        <position position="257"/>
    </location>
    <ligand>
        <name>S-adenosyl-L-methionine</name>
        <dbReference type="ChEBI" id="CHEBI:59789"/>
    </ligand>
</feature>
<dbReference type="EMBL" id="VUMM01000017">
    <property type="protein sequence ID" value="MSS02002.1"/>
    <property type="molecule type" value="Genomic_DNA"/>
</dbReference>
<evidence type="ECO:0000256" key="3">
    <source>
        <dbReference type="ARBA" id="ARBA00012140"/>
    </source>
</evidence>
<comment type="catalytic activity">
    <reaction evidence="12">
        <text>cytidine(967) in 16S rRNA + S-adenosyl-L-methionine = 5-methylcytidine(967) in 16S rRNA + S-adenosyl-L-homocysteine + H(+)</text>
        <dbReference type="Rhea" id="RHEA:42748"/>
        <dbReference type="Rhea" id="RHEA-COMP:10219"/>
        <dbReference type="Rhea" id="RHEA-COMP:10220"/>
        <dbReference type="ChEBI" id="CHEBI:15378"/>
        <dbReference type="ChEBI" id="CHEBI:57856"/>
        <dbReference type="ChEBI" id="CHEBI:59789"/>
        <dbReference type="ChEBI" id="CHEBI:74483"/>
        <dbReference type="ChEBI" id="CHEBI:82748"/>
        <dbReference type="EC" id="2.1.1.176"/>
    </reaction>
</comment>
<dbReference type="AlphaFoldDB" id="A0A7X2N3Y0"/>
<comment type="caution">
    <text evidence="15">The sequence shown here is derived from an EMBL/GenBank/DDBJ whole genome shotgun (WGS) entry which is preliminary data.</text>
</comment>
<evidence type="ECO:0000256" key="13">
    <source>
        <dbReference type="PROSITE-ProRule" id="PRU01023"/>
    </source>
</evidence>
<keyword evidence="16" id="KW-1185">Reference proteome</keyword>
<keyword evidence="4" id="KW-0963">Cytoplasm</keyword>
<evidence type="ECO:0000256" key="7">
    <source>
        <dbReference type="ARBA" id="ARBA00022679"/>
    </source>
</evidence>
<dbReference type="Gene3D" id="1.10.940.10">
    <property type="entry name" value="NusB-like"/>
    <property type="match status" value="1"/>
</dbReference>
<dbReference type="RefSeq" id="WP_154460796.1">
    <property type="nucleotide sequence ID" value="NZ_JAQYTQ010000106.1"/>
</dbReference>
<dbReference type="GO" id="GO:0006364">
    <property type="term" value="P:rRNA processing"/>
    <property type="evidence" value="ECO:0007669"/>
    <property type="project" value="UniProtKB-KW"/>
</dbReference>
<feature type="domain" description="SAM-dependent MTase RsmB/NOP-type" evidence="14">
    <location>
        <begin position="141"/>
        <end position="400"/>
    </location>
</feature>
<proteinExistence type="inferred from homology"/>
<feature type="binding site" evidence="13">
    <location>
        <position position="284"/>
    </location>
    <ligand>
        <name>S-adenosyl-L-methionine</name>
        <dbReference type="ChEBI" id="CHEBI:59789"/>
    </ligand>
</feature>
<dbReference type="Gene3D" id="3.40.50.150">
    <property type="entry name" value="Vaccinia Virus protein VP39"/>
    <property type="match status" value="1"/>
</dbReference>
<reference evidence="15 16" key="1">
    <citation type="submission" date="2019-08" db="EMBL/GenBank/DDBJ databases">
        <title>In-depth cultivation of the pig gut microbiome towards novel bacterial diversity and tailored functional studies.</title>
        <authorList>
            <person name="Wylensek D."/>
            <person name="Hitch T.C.A."/>
            <person name="Clavel T."/>
        </authorList>
    </citation>
    <scope>NUCLEOTIDE SEQUENCE [LARGE SCALE GENOMIC DNA]</scope>
    <source>
        <strain evidence="15 16">LKV-178-WT-2G</strain>
    </source>
</reference>
<dbReference type="NCBIfam" id="NF011494">
    <property type="entry name" value="PRK14902.1"/>
    <property type="match status" value="1"/>
</dbReference>
<keyword evidence="6 13" id="KW-0489">Methyltransferase</keyword>
<sequence length="400" mass="47056">MRYWVYRALYEVIVHQVYSNLYLKNNLYQVDCKDQALATNIFYGTIQNYSFCQYVWKQYAHYKVSDKIDVLLSMSVYQLIFLDKVPSYAIVNEAIEIAKKEEPRSKGFVNAILRKINKNKINYPENEFNRLSIQYSLPVWLLKMWDKQYGSMQMRNMLPYCNQIMPLYIRYNPNYTFETTYEHICGTLYKTNLNQIANNQLYKDGKISVQDEGSYQICLFLDIKENMNVLDCCAAPGTKSMAIAEMLHHSGHVDCIELHEHRKELIEKDIQRLSLNNVSCFCQDARDLSSFLEYDRVLCDVPCSGYGVLSRKPDIKLKMKPEDMDTLIPLQYEILESASKHVKKGGILVYSTCTINKKENEKQIEKFIENHSNYECLEMKTIFPQKEKDGFYMAKLKRID</sequence>
<dbReference type="GO" id="GO:0008173">
    <property type="term" value="F:RNA methyltransferase activity"/>
    <property type="evidence" value="ECO:0007669"/>
    <property type="project" value="InterPro"/>
</dbReference>
<evidence type="ECO:0000256" key="1">
    <source>
        <dbReference type="ARBA" id="ARBA00002724"/>
    </source>
</evidence>
<organism evidence="15 16">
    <name type="scientific">Floccifex porci</name>
    <dbReference type="NCBI Taxonomy" id="2606629"/>
    <lineage>
        <taxon>Bacteria</taxon>
        <taxon>Bacillati</taxon>
        <taxon>Bacillota</taxon>
        <taxon>Erysipelotrichia</taxon>
        <taxon>Erysipelotrichales</taxon>
        <taxon>Erysipelotrichaceae</taxon>
        <taxon>Floccifex</taxon>
    </lineage>
</organism>
<evidence type="ECO:0000313" key="15">
    <source>
        <dbReference type="EMBL" id="MSS02002.1"/>
    </source>
</evidence>
<dbReference type="GO" id="GO:0006355">
    <property type="term" value="P:regulation of DNA-templated transcription"/>
    <property type="evidence" value="ECO:0007669"/>
    <property type="project" value="InterPro"/>
</dbReference>
<dbReference type="InterPro" id="IPR035926">
    <property type="entry name" value="NusB-like_sf"/>
</dbReference>
<dbReference type="GO" id="GO:0003723">
    <property type="term" value="F:RNA binding"/>
    <property type="evidence" value="ECO:0007669"/>
    <property type="project" value="UniProtKB-UniRule"/>
</dbReference>
<protein>
    <recommendedName>
        <fullName evidence="3">16S rRNA (cytosine(967)-C(5))-methyltransferase</fullName>
        <ecNumber evidence="3">2.1.1.176</ecNumber>
    </recommendedName>
    <alternativeName>
        <fullName evidence="10">16S rRNA m5C967 methyltransferase</fullName>
    </alternativeName>
    <alternativeName>
        <fullName evidence="11">rRNA (cytosine-C(5)-)-methyltransferase RsmB</fullName>
    </alternativeName>
</protein>
<dbReference type="InterPro" id="IPR006027">
    <property type="entry name" value="NusB_RsmB_TIM44"/>
</dbReference>
<dbReference type="GO" id="GO:0005737">
    <property type="term" value="C:cytoplasm"/>
    <property type="evidence" value="ECO:0007669"/>
    <property type="project" value="UniProtKB-SubCell"/>
</dbReference>
<evidence type="ECO:0000259" key="14">
    <source>
        <dbReference type="PROSITE" id="PS51686"/>
    </source>
</evidence>
<accession>A0A7X2N3Y0</accession>
<evidence type="ECO:0000256" key="12">
    <source>
        <dbReference type="ARBA" id="ARBA00047283"/>
    </source>
</evidence>
<evidence type="ECO:0000256" key="9">
    <source>
        <dbReference type="ARBA" id="ARBA00022884"/>
    </source>
</evidence>
<dbReference type="PANTHER" id="PTHR22807:SF53">
    <property type="entry name" value="RIBOSOMAL RNA SMALL SUBUNIT METHYLTRANSFERASE B-RELATED"/>
    <property type="match status" value="1"/>
</dbReference>
<dbReference type="SUPFAM" id="SSF48013">
    <property type="entry name" value="NusB-like"/>
    <property type="match status" value="1"/>
</dbReference>
<name>A0A7X2N3Y0_9FIRM</name>
<dbReference type="Proteomes" id="UP000470082">
    <property type="component" value="Unassembled WGS sequence"/>
</dbReference>
<dbReference type="InterPro" id="IPR001678">
    <property type="entry name" value="MeTrfase_RsmB-F_NOP2_dom"/>
</dbReference>
<evidence type="ECO:0000256" key="11">
    <source>
        <dbReference type="ARBA" id="ARBA00031088"/>
    </source>
</evidence>
<comment type="caution">
    <text evidence="13">Lacks conserved residue(s) required for the propagation of feature annotation.</text>
</comment>
<comment type="similarity">
    <text evidence="13">Belongs to the class I-like SAM-binding methyltransferase superfamily. RsmB/NOP family.</text>
</comment>
<evidence type="ECO:0000256" key="10">
    <source>
        <dbReference type="ARBA" id="ARBA00030399"/>
    </source>
</evidence>
<evidence type="ECO:0000256" key="4">
    <source>
        <dbReference type="ARBA" id="ARBA00022490"/>
    </source>
</evidence>
<keyword evidence="7 13" id="KW-0808">Transferase</keyword>
<dbReference type="FunFam" id="3.40.50.150:FF:000022">
    <property type="entry name" value="Ribosomal RNA small subunit methyltransferase B"/>
    <property type="match status" value="1"/>
</dbReference>
<dbReference type="EC" id="2.1.1.176" evidence="3"/>
<dbReference type="InterPro" id="IPR029063">
    <property type="entry name" value="SAM-dependent_MTases_sf"/>
</dbReference>
<dbReference type="CDD" id="cd02440">
    <property type="entry name" value="AdoMet_MTases"/>
    <property type="match status" value="1"/>
</dbReference>
<dbReference type="InterPro" id="IPR023267">
    <property type="entry name" value="RCMT"/>
</dbReference>